<feature type="non-terminal residue" evidence="1">
    <location>
        <position position="84"/>
    </location>
</feature>
<evidence type="ECO:0000313" key="2">
    <source>
        <dbReference type="Proteomes" id="UP000682892"/>
    </source>
</evidence>
<name>Q16WW8_AEDAE</name>
<organism evidence="1 2">
    <name type="scientific">Aedes aegypti</name>
    <name type="common">Yellowfever mosquito</name>
    <name type="synonym">Culex aegypti</name>
    <dbReference type="NCBI Taxonomy" id="7159"/>
    <lineage>
        <taxon>Eukaryota</taxon>
        <taxon>Metazoa</taxon>
        <taxon>Ecdysozoa</taxon>
        <taxon>Arthropoda</taxon>
        <taxon>Hexapoda</taxon>
        <taxon>Insecta</taxon>
        <taxon>Pterygota</taxon>
        <taxon>Neoptera</taxon>
        <taxon>Endopterygota</taxon>
        <taxon>Diptera</taxon>
        <taxon>Nematocera</taxon>
        <taxon>Culicoidea</taxon>
        <taxon>Culicidae</taxon>
        <taxon>Culicinae</taxon>
        <taxon>Aedini</taxon>
        <taxon>Aedes</taxon>
        <taxon>Stegomyia</taxon>
    </lineage>
</organism>
<dbReference type="HOGENOM" id="CLU_2533850_0_0_1"/>
<proteinExistence type="predicted"/>
<reference evidence="1" key="2">
    <citation type="journal article" date="2007" name="Science">
        <title>Genome sequence of Aedes aegypti, a major arbovirus vector.</title>
        <authorList>
            <person name="Nene V."/>
            <person name="Wortman J.R."/>
            <person name="Lawson D."/>
            <person name="Haas B."/>
            <person name="Kodira C."/>
            <person name="Tu Z.J."/>
            <person name="Loftus B."/>
            <person name="Xi Z."/>
            <person name="Megy K."/>
            <person name="Grabherr M."/>
            <person name="Ren Q."/>
            <person name="Zdobnov E.M."/>
            <person name="Lobo N.F."/>
            <person name="Campbell K.S."/>
            <person name="Brown S.E."/>
            <person name="Bonaldo M.F."/>
            <person name="Zhu J."/>
            <person name="Sinkins S.P."/>
            <person name="Hogenkamp D.G."/>
            <person name="Amedeo P."/>
            <person name="Arensburger P."/>
            <person name="Atkinson P.W."/>
            <person name="Bidwell S."/>
            <person name="Biedler J."/>
            <person name="Birney E."/>
            <person name="Bruggner R.V."/>
            <person name="Costas J."/>
            <person name="Coy M.R."/>
            <person name="Crabtree J."/>
            <person name="Crawford M."/>
            <person name="Debruyn B."/>
            <person name="Decaprio D."/>
            <person name="Eiglmeier K."/>
            <person name="Eisenstadt E."/>
            <person name="El-Dorry H."/>
            <person name="Gelbart W.M."/>
            <person name="Gomes S.L."/>
            <person name="Hammond M."/>
            <person name="Hannick L.I."/>
            <person name="Hogan J.R."/>
            <person name="Holmes M.H."/>
            <person name="Jaffe D."/>
            <person name="Johnston J.S."/>
            <person name="Kennedy R.C."/>
            <person name="Koo H."/>
            <person name="Kravitz S."/>
            <person name="Kriventseva E.V."/>
            <person name="Kulp D."/>
            <person name="Labutti K."/>
            <person name="Lee E."/>
            <person name="Li S."/>
            <person name="Lovin D.D."/>
            <person name="Mao C."/>
            <person name="Mauceli E."/>
            <person name="Menck C.F."/>
            <person name="Miller J.R."/>
            <person name="Montgomery P."/>
            <person name="Mori A."/>
            <person name="Nascimento A.L."/>
            <person name="Naveira H.F."/>
            <person name="Nusbaum C."/>
            <person name="O'leary S."/>
            <person name="Orvis J."/>
            <person name="Pertea M."/>
            <person name="Quesneville H."/>
            <person name="Reidenbach K.R."/>
            <person name="Rogers Y.H."/>
            <person name="Roth C.W."/>
            <person name="Schneider J.R."/>
            <person name="Schatz M."/>
            <person name="Shumway M."/>
            <person name="Stanke M."/>
            <person name="Stinson E.O."/>
            <person name="Tubio J.M."/>
            <person name="Vanzee J.P."/>
            <person name="Verjovski-Almeida S."/>
            <person name="Werner D."/>
            <person name="White O."/>
            <person name="Wyder S."/>
            <person name="Zeng Q."/>
            <person name="Zhao Q."/>
            <person name="Zhao Y."/>
            <person name="Hill C.A."/>
            <person name="Raikhel A.S."/>
            <person name="Soares M.B."/>
            <person name="Knudson D.L."/>
            <person name="Lee N.H."/>
            <person name="Galagan J."/>
            <person name="Salzberg S.L."/>
            <person name="Paulsen I.T."/>
            <person name="Dimopoulos G."/>
            <person name="Collins F.H."/>
            <person name="Birren B."/>
            <person name="Fraser-Liggett C.M."/>
            <person name="Severson D.W."/>
        </authorList>
    </citation>
    <scope>NUCLEOTIDE SEQUENCE [LARGE SCALE GENOMIC DNA]</scope>
    <source>
        <strain evidence="1">Liverpool</strain>
    </source>
</reference>
<protein>
    <submittedName>
        <fullName evidence="1">AAEL009070-PA</fullName>
    </submittedName>
</protein>
<dbReference type="EMBL" id="CH477552">
    <property type="protein sequence ID" value="EAT39100.1"/>
    <property type="molecule type" value="Genomic_DNA"/>
</dbReference>
<dbReference type="PaxDb" id="7159-AAEL009070-PA"/>
<dbReference type="AlphaFoldDB" id="Q16WW8"/>
<evidence type="ECO:0000313" key="1">
    <source>
        <dbReference type="EMBL" id="EAT39100.1"/>
    </source>
</evidence>
<reference evidence="1" key="3">
    <citation type="submission" date="2012-09" db="EMBL/GenBank/DDBJ databases">
        <authorList>
            <consortium name="VectorBase"/>
        </authorList>
    </citation>
    <scope>NUCLEOTIDE SEQUENCE</scope>
    <source>
        <strain evidence="1">Liverpool</strain>
    </source>
</reference>
<sequence length="84" mass="9752">PSEKDFGGRVKEISKHFFFFSVLFSFLLPRDRRSWPPEFYLCCCNCYSIVIARVKLCEGTRTACKIRPSLPRINVFTPPSVCLE</sequence>
<reference evidence="1" key="1">
    <citation type="submission" date="2005-10" db="EMBL/GenBank/DDBJ databases">
        <authorList>
            <person name="Loftus B.J."/>
            <person name="Nene V.M."/>
            <person name="Hannick L.I."/>
            <person name="Bidwell S."/>
            <person name="Haas B."/>
            <person name="Amedeo P."/>
            <person name="Orvis J."/>
            <person name="Wortman J.R."/>
            <person name="White O.R."/>
            <person name="Salzberg S."/>
            <person name="Shumway M."/>
            <person name="Koo H."/>
            <person name="Zhao Y."/>
            <person name="Holmes M."/>
            <person name="Miller J."/>
            <person name="Schatz M."/>
            <person name="Pop M."/>
            <person name="Pai G."/>
            <person name="Utterback T."/>
            <person name="Rogers Y.-H."/>
            <person name="Kravitz S."/>
            <person name="Fraser C.M."/>
        </authorList>
    </citation>
    <scope>NUCLEOTIDE SEQUENCE</scope>
    <source>
        <strain evidence="1">Liverpool</strain>
    </source>
</reference>
<accession>Q16WW8</accession>
<gene>
    <name evidence="1" type="ORF">AaeL_AAEL009070</name>
</gene>
<dbReference type="Proteomes" id="UP000682892">
    <property type="component" value="Unassembled WGS sequence"/>
</dbReference>